<dbReference type="PANTHER" id="PTHR32322">
    <property type="entry name" value="INNER MEMBRANE TRANSPORTER"/>
    <property type="match status" value="1"/>
</dbReference>
<dbReference type="SUPFAM" id="SSF103481">
    <property type="entry name" value="Multidrug resistance efflux transporter EmrE"/>
    <property type="match status" value="2"/>
</dbReference>
<feature type="transmembrane region" description="Helical" evidence="6">
    <location>
        <begin position="200"/>
        <end position="219"/>
    </location>
</feature>
<keyword evidence="5 6" id="KW-0472">Membrane</keyword>
<feature type="transmembrane region" description="Helical" evidence="6">
    <location>
        <begin position="225"/>
        <end position="247"/>
    </location>
</feature>
<evidence type="ECO:0000256" key="3">
    <source>
        <dbReference type="ARBA" id="ARBA00022692"/>
    </source>
</evidence>
<feature type="transmembrane region" description="Helical" evidence="6">
    <location>
        <begin position="20"/>
        <end position="41"/>
    </location>
</feature>
<dbReference type="InterPro" id="IPR050638">
    <property type="entry name" value="AA-Vitamin_Transporters"/>
</dbReference>
<evidence type="ECO:0000256" key="4">
    <source>
        <dbReference type="ARBA" id="ARBA00022989"/>
    </source>
</evidence>
<evidence type="ECO:0000256" key="1">
    <source>
        <dbReference type="ARBA" id="ARBA00004141"/>
    </source>
</evidence>
<dbReference type="AlphaFoldDB" id="A0AA89W8Q4"/>
<reference evidence="8" key="1">
    <citation type="submission" date="2020-11" db="EMBL/GenBank/DDBJ databases">
        <title>Enhanced detection system for hospital associated transmission using whole genome sequencing surveillance.</title>
        <authorList>
            <person name="Harrison L.H."/>
            <person name="Van Tyne D."/>
            <person name="Marsh J.W."/>
            <person name="Griffith M.P."/>
            <person name="Snyder D.J."/>
            <person name="Cooper V.S."/>
            <person name="Mustapha M."/>
        </authorList>
    </citation>
    <scope>NUCLEOTIDE SEQUENCE</scope>
    <source>
        <strain evidence="8">STEN00091</strain>
    </source>
</reference>
<dbReference type="Pfam" id="PF00892">
    <property type="entry name" value="EamA"/>
    <property type="match status" value="2"/>
</dbReference>
<comment type="caution">
    <text evidence="8">The sequence shown here is derived from an EMBL/GenBank/DDBJ whole genome shotgun (WGS) entry which is preliminary data.</text>
</comment>
<sequence>MSSIYAKRTLAFPLRTPIRVNYLFPILACLLWGANTIVTKLASGSVGPIDIGFFRWLVAAVVLLPFALPRLRENLPTVRANLGRFLVLGCLGGVMYQCLAYYAAHFTSATNMGVIQALIPLIALALSRVFMGHPVRGTSILGAVISTVGVVAVVSQGDLVRLAAQGLNRGDAIMLIGAFAFAAYNVLMQRWKIPLSVLESLFLQATAASLILLPVQLLIGTGVNNLTAVGCIGFAAVCASILAPLTWMTGLSRLGAARVSGFFNLVPIVTAALAVLLLGESLSGWVLGGGLLTVSGVVFAEYSARRAVALLNNGRVGR</sequence>
<protein>
    <submittedName>
        <fullName evidence="8">DMT family transporter</fullName>
    </submittedName>
</protein>
<feature type="transmembrane region" description="Helical" evidence="6">
    <location>
        <begin position="139"/>
        <end position="160"/>
    </location>
</feature>
<evidence type="ECO:0000313" key="9">
    <source>
        <dbReference type="Proteomes" id="UP000625930"/>
    </source>
</evidence>
<dbReference type="InterPro" id="IPR000620">
    <property type="entry name" value="EamA_dom"/>
</dbReference>
<comment type="similarity">
    <text evidence="2">Belongs to the EamA transporter family.</text>
</comment>
<dbReference type="PANTHER" id="PTHR32322:SF2">
    <property type="entry name" value="EAMA DOMAIN-CONTAINING PROTEIN"/>
    <property type="match status" value="1"/>
</dbReference>
<evidence type="ECO:0000259" key="7">
    <source>
        <dbReference type="Pfam" id="PF00892"/>
    </source>
</evidence>
<feature type="transmembrane region" description="Helical" evidence="6">
    <location>
        <begin position="83"/>
        <end position="103"/>
    </location>
</feature>
<accession>A0AA89W8Q4</accession>
<dbReference type="Proteomes" id="UP000625930">
    <property type="component" value="Unassembled WGS sequence"/>
</dbReference>
<feature type="transmembrane region" description="Helical" evidence="6">
    <location>
        <begin position="259"/>
        <end position="279"/>
    </location>
</feature>
<keyword evidence="3 6" id="KW-0812">Transmembrane</keyword>
<gene>
    <name evidence="8" type="ORF">I5U67_11130</name>
</gene>
<evidence type="ECO:0000256" key="2">
    <source>
        <dbReference type="ARBA" id="ARBA00007362"/>
    </source>
</evidence>
<organism evidence="8 9">
    <name type="scientific">Stenotrophomonas maltophilia</name>
    <name type="common">Pseudomonas maltophilia</name>
    <name type="synonym">Xanthomonas maltophilia</name>
    <dbReference type="NCBI Taxonomy" id="40324"/>
    <lineage>
        <taxon>Bacteria</taxon>
        <taxon>Pseudomonadati</taxon>
        <taxon>Pseudomonadota</taxon>
        <taxon>Gammaproteobacteria</taxon>
        <taxon>Lysobacterales</taxon>
        <taxon>Lysobacteraceae</taxon>
        <taxon>Stenotrophomonas</taxon>
        <taxon>Stenotrophomonas maltophilia group</taxon>
    </lineage>
</organism>
<feature type="transmembrane region" description="Helical" evidence="6">
    <location>
        <begin position="109"/>
        <end position="127"/>
    </location>
</feature>
<comment type="subcellular location">
    <subcellularLocation>
        <location evidence="1">Membrane</location>
        <topology evidence="1">Multi-pass membrane protein</topology>
    </subcellularLocation>
</comment>
<evidence type="ECO:0000313" key="8">
    <source>
        <dbReference type="EMBL" id="MBH1652719.1"/>
    </source>
</evidence>
<feature type="transmembrane region" description="Helical" evidence="6">
    <location>
        <begin position="172"/>
        <end position="188"/>
    </location>
</feature>
<feature type="domain" description="EamA" evidence="7">
    <location>
        <begin position="23"/>
        <end position="154"/>
    </location>
</feature>
<evidence type="ECO:0000256" key="6">
    <source>
        <dbReference type="SAM" id="Phobius"/>
    </source>
</evidence>
<feature type="transmembrane region" description="Helical" evidence="6">
    <location>
        <begin position="53"/>
        <end position="71"/>
    </location>
</feature>
<dbReference type="GO" id="GO:0016020">
    <property type="term" value="C:membrane"/>
    <property type="evidence" value="ECO:0007669"/>
    <property type="project" value="UniProtKB-SubCell"/>
</dbReference>
<feature type="domain" description="EamA" evidence="7">
    <location>
        <begin position="169"/>
        <end position="299"/>
    </location>
</feature>
<dbReference type="InterPro" id="IPR037185">
    <property type="entry name" value="EmrE-like"/>
</dbReference>
<keyword evidence="4 6" id="KW-1133">Transmembrane helix</keyword>
<dbReference type="EMBL" id="JADUNP010000020">
    <property type="protein sequence ID" value="MBH1652719.1"/>
    <property type="molecule type" value="Genomic_DNA"/>
</dbReference>
<evidence type="ECO:0000256" key="5">
    <source>
        <dbReference type="ARBA" id="ARBA00023136"/>
    </source>
</evidence>
<feature type="transmembrane region" description="Helical" evidence="6">
    <location>
        <begin position="285"/>
        <end position="304"/>
    </location>
</feature>
<proteinExistence type="inferred from homology"/>
<name>A0AA89W8Q4_STEMA</name>